<keyword evidence="5" id="KW-1185">Reference proteome</keyword>
<feature type="domain" description="RCK C-terminal" evidence="3">
    <location>
        <begin position="247"/>
        <end position="333"/>
    </location>
</feature>
<gene>
    <name evidence="4" type="ORF">SAMN05216559_3010</name>
</gene>
<feature type="domain" description="RCK N-terminal" evidence="2">
    <location>
        <begin position="110"/>
        <end position="227"/>
    </location>
</feature>
<dbReference type="GO" id="GO:0006813">
    <property type="term" value="P:potassium ion transport"/>
    <property type="evidence" value="ECO:0007669"/>
    <property type="project" value="InterPro"/>
</dbReference>
<dbReference type="PANTHER" id="PTHR43833">
    <property type="entry name" value="POTASSIUM CHANNEL PROTEIN 2-RELATED-RELATED"/>
    <property type="match status" value="1"/>
</dbReference>
<sequence length="545" mass="58845">MKRRQRRALYYLGTFFAVIVVYALAYEWGMATFEGKERGFFQSLLVVVETFTTTGFGEDAVWESPQMILLVISMMFTGVFFIFMALPLFVVPWIEDRLSTSPPTSVADLEDHVVICTYTDRSQTLVDELDVLDVDYVVVEPDRELATELFESGISVVHGDPESVEDLAAANLQAARALVVDVDDETNASVVLAAGQIVEGDGVQVITFAENPEMADYHRYAGADTVFSPRQLIGESIATKVTTGLTSEVADAVEVADDFEIAELPVQAGSRIAGVTVEDSGIRERTGANIIGAWFRGEFVTPPSPSARIDERTILLVAGREHQLETLKEWTRSETRRNGRGAVIVGGYGEVGSTVKQSVTAAGFSCHAIDVEEKTGVDVVGDVTDADTLRAAGVDSASTVILTLADDTLAVFATLVVRELSEDVEVIARANERENVTKLYRAGADYVLALSTVSGRMLASTILNEDVISFDQQVEVVRVEAGRLAGHSLEESDVRARTSCTVIAVERDDEVLTDLSPSFTFRAGDSVIAAGPDGGINELTALASE</sequence>
<dbReference type="SUPFAM" id="SSF116726">
    <property type="entry name" value="TrkA C-terminal domain-like"/>
    <property type="match status" value="2"/>
</dbReference>
<keyword evidence="1" id="KW-1133">Transmembrane helix</keyword>
<feature type="transmembrane region" description="Helical" evidence="1">
    <location>
        <begin position="9"/>
        <end position="28"/>
    </location>
</feature>
<dbReference type="Gene3D" id="1.10.287.70">
    <property type="match status" value="1"/>
</dbReference>
<dbReference type="PANTHER" id="PTHR43833:SF9">
    <property type="entry name" value="POTASSIUM CHANNEL PROTEIN YUGO-RELATED"/>
    <property type="match status" value="1"/>
</dbReference>
<dbReference type="InterPro" id="IPR036291">
    <property type="entry name" value="NAD(P)-bd_dom_sf"/>
</dbReference>
<evidence type="ECO:0000313" key="5">
    <source>
        <dbReference type="Proteomes" id="UP000199062"/>
    </source>
</evidence>
<evidence type="ECO:0000313" key="4">
    <source>
        <dbReference type="EMBL" id="SFS06292.1"/>
    </source>
</evidence>
<dbReference type="AlphaFoldDB" id="A0A1I6LSQ6"/>
<dbReference type="PROSITE" id="PS51202">
    <property type="entry name" value="RCK_C"/>
    <property type="match status" value="2"/>
</dbReference>
<evidence type="ECO:0000259" key="2">
    <source>
        <dbReference type="PROSITE" id="PS51201"/>
    </source>
</evidence>
<feature type="domain" description="RCK C-terminal" evidence="3">
    <location>
        <begin position="462"/>
        <end position="545"/>
    </location>
</feature>
<accession>A0A1I6LSQ6</accession>
<dbReference type="InterPro" id="IPR036721">
    <property type="entry name" value="RCK_C_sf"/>
</dbReference>
<reference evidence="4 5" key="1">
    <citation type="submission" date="2016-10" db="EMBL/GenBank/DDBJ databases">
        <authorList>
            <person name="de Groot N.N."/>
        </authorList>
    </citation>
    <scope>NUCLEOTIDE SEQUENCE [LARGE SCALE GENOMIC DNA]</scope>
    <source>
        <strain evidence="4 5">CGMCC 1.10457</strain>
    </source>
</reference>
<keyword evidence="1" id="KW-0472">Membrane</keyword>
<evidence type="ECO:0000259" key="3">
    <source>
        <dbReference type="PROSITE" id="PS51202"/>
    </source>
</evidence>
<feature type="transmembrane region" description="Helical" evidence="1">
    <location>
        <begin position="69"/>
        <end position="94"/>
    </location>
</feature>
<dbReference type="Gene3D" id="3.30.70.1450">
    <property type="entry name" value="Regulator of K+ conductance, C-terminal domain"/>
    <property type="match status" value="2"/>
</dbReference>
<dbReference type="EMBL" id="FOZK01000003">
    <property type="protein sequence ID" value="SFS06292.1"/>
    <property type="molecule type" value="Genomic_DNA"/>
</dbReference>
<dbReference type="Pfam" id="PF02254">
    <property type="entry name" value="TrkA_N"/>
    <property type="match status" value="2"/>
</dbReference>
<dbReference type="Proteomes" id="UP000199062">
    <property type="component" value="Unassembled WGS sequence"/>
</dbReference>
<keyword evidence="1" id="KW-0812">Transmembrane</keyword>
<dbReference type="SUPFAM" id="SSF51735">
    <property type="entry name" value="NAD(P)-binding Rossmann-fold domains"/>
    <property type="match status" value="2"/>
</dbReference>
<dbReference type="Gene3D" id="3.40.50.720">
    <property type="entry name" value="NAD(P)-binding Rossmann-like Domain"/>
    <property type="match status" value="2"/>
</dbReference>
<proteinExistence type="predicted"/>
<evidence type="ECO:0000256" key="1">
    <source>
        <dbReference type="SAM" id="Phobius"/>
    </source>
</evidence>
<dbReference type="InterPro" id="IPR003148">
    <property type="entry name" value="RCK_N"/>
</dbReference>
<dbReference type="RefSeq" id="WP_089817363.1">
    <property type="nucleotide sequence ID" value="NZ_FOZK01000003.1"/>
</dbReference>
<dbReference type="PROSITE" id="PS51201">
    <property type="entry name" value="RCK_N"/>
    <property type="match status" value="2"/>
</dbReference>
<dbReference type="OrthoDB" id="43518at2157"/>
<dbReference type="InterPro" id="IPR006037">
    <property type="entry name" value="RCK_C"/>
</dbReference>
<feature type="transmembrane region" description="Helical" evidence="1">
    <location>
        <begin position="40"/>
        <end position="57"/>
    </location>
</feature>
<name>A0A1I6LSQ6_9EURY</name>
<organism evidence="4 5">
    <name type="scientific">Halomicrobium zhouii</name>
    <dbReference type="NCBI Taxonomy" id="767519"/>
    <lineage>
        <taxon>Archaea</taxon>
        <taxon>Methanobacteriati</taxon>
        <taxon>Methanobacteriota</taxon>
        <taxon>Stenosarchaea group</taxon>
        <taxon>Halobacteria</taxon>
        <taxon>Halobacteriales</taxon>
        <taxon>Haloarculaceae</taxon>
        <taxon>Halomicrobium</taxon>
    </lineage>
</organism>
<protein>
    <submittedName>
        <fullName evidence="4">Trk K+ transport system, NAD-binding component</fullName>
    </submittedName>
</protein>
<feature type="domain" description="RCK N-terminal" evidence="2">
    <location>
        <begin position="340"/>
        <end position="448"/>
    </location>
</feature>
<dbReference type="GO" id="GO:0008324">
    <property type="term" value="F:monoatomic cation transmembrane transporter activity"/>
    <property type="evidence" value="ECO:0007669"/>
    <property type="project" value="InterPro"/>
</dbReference>
<dbReference type="STRING" id="767519.SAMN05216559_3010"/>
<dbReference type="Pfam" id="PF02080">
    <property type="entry name" value="TrkA_C"/>
    <property type="match status" value="2"/>
</dbReference>
<dbReference type="SUPFAM" id="SSF81324">
    <property type="entry name" value="Voltage-gated potassium channels"/>
    <property type="match status" value="1"/>
</dbReference>
<dbReference type="InterPro" id="IPR050721">
    <property type="entry name" value="Trk_Ktr_HKT_K-transport"/>
</dbReference>